<feature type="transmembrane region" description="Helical" evidence="1">
    <location>
        <begin position="166"/>
        <end position="187"/>
    </location>
</feature>
<evidence type="ECO:0000313" key="3">
    <source>
        <dbReference type="Proteomes" id="UP000309038"/>
    </source>
</evidence>
<feature type="transmembrane region" description="Helical" evidence="1">
    <location>
        <begin position="126"/>
        <end position="146"/>
    </location>
</feature>
<organism evidence="2 3">
    <name type="scientific">Hermanssonia centrifuga</name>
    <dbReference type="NCBI Taxonomy" id="98765"/>
    <lineage>
        <taxon>Eukaryota</taxon>
        <taxon>Fungi</taxon>
        <taxon>Dikarya</taxon>
        <taxon>Basidiomycota</taxon>
        <taxon>Agaricomycotina</taxon>
        <taxon>Agaricomycetes</taxon>
        <taxon>Polyporales</taxon>
        <taxon>Meruliaceae</taxon>
        <taxon>Hermanssonia</taxon>
    </lineage>
</organism>
<sequence length="251" mass="27805">MAISLDKAEIIAIFVESVLYGIFQVTFAACLYILIYKRRTGRLNRPMLWTAVLLWTFATMHIAIDLRRMIDAFYTYRDAPGGPIAYFSKISRLTHVLKSAVYITHTCVSDALVVYRCHAVVRNNTVTAFLSAMVVGSAVAGYGSIYELVHIPPFSGSIFDTALAPYITAFNVITAATNIIATVLIAWNIWYINRQVSQLIGKNRLSPVVLIVVESGAIYAFALLLLTAFYTSDNNAQFIVLDAVTPLIFSV</sequence>
<feature type="transmembrane region" description="Helical" evidence="1">
    <location>
        <begin position="12"/>
        <end position="35"/>
    </location>
</feature>
<dbReference type="AlphaFoldDB" id="A0A4S4KZ25"/>
<feature type="transmembrane region" description="Helical" evidence="1">
    <location>
        <begin position="47"/>
        <end position="64"/>
    </location>
</feature>
<proteinExistence type="predicted"/>
<protein>
    <submittedName>
        <fullName evidence="2">Uncharacterized protein</fullName>
    </submittedName>
</protein>
<comment type="caution">
    <text evidence="2">The sequence shown here is derived from an EMBL/GenBank/DDBJ whole genome shotgun (WGS) entry which is preliminary data.</text>
</comment>
<gene>
    <name evidence="2" type="ORF">EW026_g480</name>
</gene>
<evidence type="ECO:0000256" key="1">
    <source>
        <dbReference type="SAM" id="Phobius"/>
    </source>
</evidence>
<name>A0A4S4KZ25_9APHY</name>
<feature type="transmembrane region" description="Helical" evidence="1">
    <location>
        <begin position="208"/>
        <end position="230"/>
    </location>
</feature>
<dbReference type="EMBL" id="SGPJ01000007">
    <property type="protein sequence ID" value="THH02370.1"/>
    <property type="molecule type" value="Genomic_DNA"/>
</dbReference>
<accession>A0A4S4KZ25</accession>
<evidence type="ECO:0000313" key="2">
    <source>
        <dbReference type="EMBL" id="THH02370.1"/>
    </source>
</evidence>
<keyword evidence="1" id="KW-0472">Membrane</keyword>
<reference evidence="2 3" key="1">
    <citation type="submission" date="2019-02" db="EMBL/GenBank/DDBJ databases">
        <title>Genome sequencing of the rare red list fungi Phlebia centrifuga.</title>
        <authorList>
            <person name="Buettner E."/>
            <person name="Kellner H."/>
        </authorList>
    </citation>
    <scope>NUCLEOTIDE SEQUENCE [LARGE SCALE GENOMIC DNA]</scope>
    <source>
        <strain evidence="2 3">DSM 108282</strain>
    </source>
</reference>
<dbReference type="PROSITE" id="PS51257">
    <property type="entry name" value="PROKAR_LIPOPROTEIN"/>
    <property type="match status" value="1"/>
</dbReference>
<dbReference type="Proteomes" id="UP000309038">
    <property type="component" value="Unassembled WGS sequence"/>
</dbReference>
<keyword evidence="1" id="KW-1133">Transmembrane helix</keyword>
<keyword evidence="3" id="KW-1185">Reference proteome</keyword>
<keyword evidence="1" id="KW-0812">Transmembrane</keyword>